<gene>
    <name evidence="1" type="primary">pipB2</name>
    <name evidence="1" type="ORF">SLAV_16895</name>
</gene>
<dbReference type="PANTHER" id="PTHR14136">
    <property type="entry name" value="BTB_POZ DOMAIN-CONTAINING PROTEIN KCTD9"/>
    <property type="match status" value="1"/>
</dbReference>
<dbReference type="EMBL" id="CP024985">
    <property type="protein sequence ID" value="ATZ25229.1"/>
    <property type="molecule type" value="Genomic_DNA"/>
</dbReference>
<keyword evidence="2" id="KW-1185">Reference proteome</keyword>
<dbReference type="Pfam" id="PF00805">
    <property type="entry name" value="Pentapeptide"/>
    <property type="match status" value="1"/>
</dbReference>
<dbReference type="Proteomes" id="UP000231791">
    <property type="component" value="Chromosome"/>
</dbReference>
<evidence type="ECO:0000313" key="1">
    <source>
        <dbReference type="EMBL" id="ATZ25229.1"/>
    </source>
</evidence>
<sequence length="471" mass="49489">MAELSGTAYGFLVAGRPEAGELARVLGAVLGVGAAGVEVGPEGESDGWRWDTPVQCGIRRYARGDLPYSLEVYAGPSVPGVPGTAEVGRALARGLGMTVLTDFGDVLPWIARVLTPTGGETFARVEEPEDPESSGLRVTATQARVDAFPHAGVHGLPELVRAAPAAPAGTDRRLWSWADLICRMEADWPPLRWYGLDEYRQDLAARDALSDLEGHPELDALDARFRAVTVADGGEEIGPGPAAGAWYWHRRPAVLPWRVLPPADPEAADRLWEWVREGAGAHGGTDMAGLDLGGAVLDGADFAESWFAGTRLAGARLVGTEFYRAHLAGADLSGADATGACFVRADLDGADLRGAVLDGADLVRAELYGTDARGARLRGARILGASLLDTDLRGADLSGAELRENSFCVLLDDSTQVAGLTGTVFGPATLVTPDGTRHPLGGRDLEDWLRARGADVRAIPPGGPPGDAPHR</sequence>
<protein>
    <submittedName>
        <fullName evidence="1">Secreted effector protein pipB2</fullName>
    </submittedName>
</protein>
<dbReference type="GeneID" id="94019160"/>
<dbReference type="PANTHER" id="PTHR14136:SF17">
    <property type="entry name" value="BTB_POZ DOMAIN-CONTAINING PROTEIN KCTD9"/>
    <property type="match status" value="1"/>
</dbReference>
<dbReference type="RefSeq" id="WP_234333953.1">
    <property type="nucleotide sequence ID" value="NZ_CP024985.1"/>
</dbReference>
<dbReference type="InterPro" id="IPR001646">
    <property type="entry name" value="5peptide_repeat"/>
</dbReference>
<dbReference type="KEGG" id="slx:SLAV_16895"/>
<organism evidence="1 2">
    <name type="scientific">Streptomyces lavendulae subsp. lavendulae</name>
    <dbReference type="NCBI Taxonomy" id="58340"/>
    <lineage>
        <taxon>Bacteria</taxon>
        <taxon>Bacillati</taxon>
        <taxon>Actinomycetota</taxon>
        <taxon>Actinomycetes</taxon>
        <taxon>Kitasatosporales</taxon>
        <taxon>Streptomycetaceae</taxon>
        <taxon>Streptomyces</taxon>
    </lineage>
</organism>
<evidence type="ECO:0000313" key="2">
    <source>
        <dbReference type="Proteomes" id="UP000231791"/>
    </source>
</evidence>
<proteinExistence type="predicted"/>
<accession>A0A2K8PEU1</accession>
<reference evidence="1 2" key="1">
    <citation type="submission" date="2017-11" db="EMBL/GenBank/DDBJ databases">
        <title>Complete genome sequence of Streptomyces lavendulae subsp. lavendulae CCM 3239 (formerly 'Streptomyces aureofaciens CCM 3239'), the producer of the angucycline-type antibiotic auricin.</title>
        <authorList>
            <person name="Busche T."/>
            <person name="Novakova R."/>
            <person name="Al'Dilaimi A."/>
            <person name="Homerova D."/>
            <person name="Feckova L."/>
            <person name="Rezuchova B."/>
            <person name="Mingyar E."/>
            <person name="Csolleiova D."/>
            <person name="Bekeova C."/>
            <person name="Winkler A."/>
            <person name="Sevcikova B."/>
            <person name="Kalinowski J."/>
            <person name="Kormanec J."/>
            <person name="Ruckert C."/>
        </authorList>
    </citation>
    <scope>NUCLEOTIDE SEQUENCE [LARGE SCALE GENOMIC DNA]</scope>
    <source>
        <strain evidence="1 2">CCM 3239</strain>
    </source>
</reference>
<dbReference type="SUPFAM" id="SSF141571">
    <property type="entry name" value="Pentapeptide repeat-like"/>
    <property type="match status" value="1"/>
</dbReference>
<dbReference type="AlphaFoldDB" id="A0A2K8PEU1"/>
<dbReference type="InterPro" id="IPR051082">
    <property type="entry name" value="Pentapeptide-BTB/POZ_domain"/>
</dbReference>
<dbReference type="Gene3D" id="2.160.20.80">
    <property type="entry name" value="E3 ubiquitin-protein ligase SopA"/>
    <property type="match status" value="1"/>
</dbReference>
<name>A0A2K8PEU1_STRLA</name>